<keyword evidence="3" id="KW-1185">Reference proteome</keyword>
<dbReference type="InterPro" id="IPR003776">
    <property type="entry name" value="YcaO-like_dom"/>
</dbReference>
<dbReference type="Gene3D" id="3.30.160.660">
    <property type="match status" value="1"/>
</dbReference>
<dbReference type="Gene3D" id="3.30.40.250">
    <property type="match status" value="1"/>
</dbReference>
<evidence type="ECO:0000313" key="3">
    <source>
        <dbReference type="Proteomes" id="UP000633509"/>
    </source>
</evidence>
<name>A0ABR9MFK1_9ACTN</name>
<dbReference type="Pfam" id="PF02624">
    <property type="entry name" value="YcaO"/>
    <property type="match status" value="1"/>
</dbReference>
<dbReference type="PANTHER" id="PTHR37809">
    <property type="entry name" value="RIBOSOMAL PROTEIN S12 METHYLTHIOTRANSFERASE ACCESSORY FACTOR YCAO"/>
    <property type="match status" value="1"/>
</dbReference>
<dbReference type="PANTHER" id="PTHR37809:SF1">
    <property type="entry name" value="RIBOSOMAL PROTEIN S12 METHYLTHIOTRANSFERASE ACCESSORY FACTOR YCAO"/>
    <property type="match status" value="1"/>
</dbReference>
<dbReference type="Gene3D" id="3.40.50.720">
    <property type="entry name" value="NAD(P)-binding Rossmann-like Domain"/>
    <property type="match status" value="1"/>
</dbReference>
<dbReference type="NCBIfam" id="TIGR00702">
    <property type="entry name" value="YcaO-type kinase domain"/>
    <property type="match status" value="1"/>
</dbReference>
<accession>A0ABR9MFK1</accession>
<dbReference type="PROSITE" id="PS51664">
    <property type="entry name" value="YCAO"/>
    <property type="match status" value="1"/>
</dbReference>
<protein>
    <submittedName>
        <fullName evidence="2">Ribosomal protein S12 methylthiotransferase accessory factor</fullName>
    </submittedName>
</protein>
<dbReference type="EMBL" id="JADBEK010000001">
    <property type="protein sequence ID" value="MBE1591691.1"/>
    <property type="molecule type" value="Genomic_DNA"/>
</dbReference>
<dbReference type="NCBIfam" id="TIGR03604">
    <property type="entry name" value="TOMM_cyclo_SagD"/>
    <property type="match status" value="1"/>
</dbReference>
<reference evidence="2 3" key="1">
    <citation type="submission" date="2020-10" db="EMBL/GenBank/DDBJ databases">
        <title>Sequencing the genomes of 1000 actinobacteria strains.</title>
        <authorList>
            <person name="Klenk H.-P."/>
        </authorList>
    </citation>
    <scope>NUCLEOTIDE SEQUENCE [LARGE SCALE GENOMIC DNA]</scope>
    <source>
        <strain evidence="2 3">DSM 43173</strain>
    </source>
</reference>
<dbReference type="RefSeq" id="WP_192791360.1">
    <property type="nucleotide sequence ID" value="NZ_JADBEK010000001.1"/>
</dbReference>
<feature type="domain" description="YcaO" evidence="1">
    <location>
        <begin position="381"/>
        <end position="753"/>
    </location>
</feature>
<keyword evidence="2" id="KW-0689">Ribosomal protein</keyword>
<comment type="caution">
    <text evidence="2">The sequence shown here is derived from an EMBL/GenBank/DDBJ whole genome shotgun (WGS) entry which is preliminary data.</text>
</comment>
<dbReference type="Pfam" id="PF21084">
    <property type="entry name" value="WHD_DUF4423_like"/>
    <property type="match status" value="1"/>
</dbReference>
<sequence length="753" mass="83889">MDARPSFRRHFRVEVIEGDGVFLINERDTHVLTGRSIEAVAGLLDGKHTVNDILVAVEPDIPPENVYYVLQTLRQRDLLVDVTEDVERSTAAYWEMAGLQAQEAVAAVRGGRAELLTVGEVPAEELRSLLVAEGVEVTGPGEDAALTVVLTDDYLRGELADINRRHLAERRPWLLARATGPVLWLGPVFQQGEGDGGCWRCLSQRMEGHRQSLTYVEDRLRAGRPLALPAADLALTRGAGVRLVAAEAAKWLAGVRSPQQRDLITFDTMHLGATRHELRRRPQCPECGDAGLMAAAAQSPVELRSRPKTFTADGGHRSRHPEDTAERYAHLVSPVTGVIRELTRMDTRTPFVKAYVAGHNFARETRDLATLRKGLRTQSAGKGMTDLQAKVSAMCEAMERYSGIFQGDEARRTASLRELGADAIHPNTCSLYSDAQYRTRRELRTGSSYSYVNDPFDEDASIEWTPVWSLTERRHKYLPTGYLYYYYNNGSRPTGPLYAWADSNGNAAGSSLEDAVLQGFMELVERDAVAVWWYNRLRRPAFDLGTFADPWISEFQEVYAGLGRDLHVLDLTNDLGVPVAAAISRRVDGPTEDILMAFGAHFDVRIAVQRALAELNQFIPAVIDVGADGVTRYRFPEPDQIDWWTNARVADHPYLSPTTTSVPASAYDRPATTDLLDDVEAARALVEERGMEMLVLDQTRPDIGLPVVKVIVPGLRHFWRRLAPGRLYDVPVRLGWLAEPTPEEQMNPITMFL</sequence>
<organism evidence="2 3">
    <name type="scientific">Nonomuraea angiospora</name>
    <dbReference type="NCBI Taxonomy" id="46172"/>
    <lineage>
        <taxon>Bacteria</taxon>
        <taxon>Bacillati</taxon>
        <taxon>Actinomycetota</taxon>
        <taxon>Actinomycetes</taxon>
        <taxon>Streptosporangiales</taxon>
        <taxon>Streptosporangiaceae</taxon>
        <taxon>Nonomuraea</taxon>
    </lineage>
</organism>
<dbReference type="Proteomes" id="UP000633509">
    <property type="component" value="Unassembled WGS sequence"/>
</dbReference>
<dbReference type="Gene3D" id="3.30.1330.230">
    <property type="match status" value="2"/>
</dbReference>
<evidence type="ECO:0000313" key="2">
    <source>
        <dbReference type="EMBL" id="MBE1591691.1"/>
    </source>
</evidence>
<dbReference type="NCBIfam" id="TIGR03882">
    <property type="entry name" value="cyclo_dehyd_2"/>
    <property type="match status" value="1"/>
</dbReference>
<gene>
    <name evidence="2" type="ORF">H4W80_009949</name>
</gene>
<dbReference type="InterPro" id="IPR022291">
    <property type="entry name" value="Bacteriocin_synth_cyclodeHase"/>
</dbReference>
<dbReference type="Gene3D" id="3.90.930.60">
    <property type="match status" value="1"/>
</dbReference>
<dbReference type="InterPro" id="IPR049274">
    <property type="entry name" value="LynD/TruD_wHTH-like"/>
</dbReference>
<keyword evidence="2" id="KW-0687">Ribonucleoprotein</keyword>
<evidence type="ECO:0000259" key="1">
    <source>
        <dbReference type="PROSITE" id="PS51664"/>
    </source>
</evidence>
<dbReference type="GO" id="GO:0005840">
    <property type="term" value="C:ribosome"/>
    <property type="evidence" value="ECO:0007669"/>
    <property type="project" value="UniProtKB-KW"/>
</dbReference>
<proteinExistence type="predicted"/>
<dbReference type="InterPro" id="IPR027624">
    <property type="entry name" value="TOMM_cyclo_SagD"/>
</dbReference>